<organism evidence="1 2">
    <name type="scientific">Antarcticirhabdus aurantiaca</name>
    <dbReference type="NCBI Taxonomy" id="2606717"/>
    <lineage>
        <taxon>Bacteria</taxon>
        <taxon>Pseudomonadati</taxon>
        <taxon>Pseudomonadota</taxon>
        <taxon>Alphaproteobacteria</taxon>
        <taxon>Hyphomicrobiales</taxon>
        <taxon>Aurantimonadaceae</taxon>
        <taxon>Antarcticirhabdus</taxon>
    </lineage>
</organism>
<keyword evidence="2" id="KW-1185">Reference proteome</keyword>
<protein>
    <submittedName>
        <fullName evidence="1">Glycosyltransferase</fullName>
        <ecNumber evidence="1">2.4.-.-</ecNumber>
    </submittedName>
</protein>
<proteinExistence type="predicted"/>
<dbReference type="Proteomes" id="UP001163223">
    <property type="component" value="Chromosome"/>
</dbReference>
<dbReference type="EMBL" id="CP113520">
    <property type="protein sequence ID" value="WAJ28698.1"/>
    <property type="molecule type" value="Genomic_DNA"/>
</dbReference>
<reference evidence="1" key="1">
    <citation type="submission" date="2022-11" db="EMBL/GenBank/DDBJ databases">
        <title>beta-Carotene-producing bacterium, Jeongeuplla avenae sp. nov., alleviates the salt stress of Arabidopsis seedlings.</title>
        <authorList>
            <person name="Jiang L."/>
            <person name="Lee J."/>
        </authorList>
    </citation>
    <scope>NUCLEOTIDE SEQUENCE</scope>
    <source>
        <strain evidence="1">DY_R2A_6</strain>
    </source>
</reference>
<gene>
    <name evidence="1" type="ORF">OXU80_00125</name>
</gene>
<sequence length="296" mass="31897">MNAPALRLAVAITVYRPDLPLLERLIDTVAGWGAPILLQIDGPTGEAIEPQALARLAADPRLALAQAPANEGIATALNRLAAGARAAGCDRVIFLDQDSEPPADMAERLLSAFAALDASGARPAAVGPRPVARDPARSKAPSYRRRRNAAPRAGLVPVDYLITSGSLVTREALDAVGPFPEAFRIDAVDVEWCFRAWARGRSVWMVEDLLMPHSVGGGVVRLGPLAFPQQNPARMGTYVRNQFRLLRLPHVPLRWKLRTLLYVPLQGAAYAARAPEKRGGLALALLRAAREGLRRS</sequence>
<name>A0ACD4NPJ3_9HYPH</name>
<evidence type="ECO:0000313" key="2">
    <source>
        <dbReference type="Proteomes" id="UP001163223"/>
    </source>
</evidence>
<dbReference type="EC" id="2.4.-.-" evidence="1"/>
<keyword evidence="1" id="KW-0808">Transferase</keyword>
<evidence type="ECO:0000313" key="1">
    <source>
        <dbReference type="EMBL" id="WAJ28698.1"/>
    </source>
</evidence>
<accession>A0ACD4NPJ3</accession>
<keyword evidence="1" id="KW-0328">Glycosyltransferase</keyword>